<dbReference type="Ensembl" id="ENSOMYT00000033957.2">
    <property type="protein sequence ID" value="ENSOMYP00000031134.2"/>
    <property type="gene ID" value="ENSOMYG00000014524.2"/>
</dbReference>
<evidence type="ECO:0000256" key="22">
    <source>
        <dbReference type="RuleBase" id="RU362091"/>
    </source>
</evidence>
<reference evidence="24" key="1">
    <citation type="submission" date="2020-07" db="EMBL/GenBank/DDBJ databases">
        <title>A long reads based de novo assembly of the rainbow trout Arlee double haploid line genome.</title>
        <authorList>
            <person name="Gao G."/>
            <person name="Palti Y."/>
        </authorList>
    </citation>
    <scope>NUCLEOTIDE SEQUENCE [LARGE SCALE GENOMIC DNA]</scope>
</reference>
<feature type="transmembrane region" description="Helical" evidence="23">
    <location>
        <begin position="85"/>
        <end position="107"/>
    </location>
</feature>
<comment type="subcellular location">
    <subcellularLocation>
        <location evidence="1">Apical cell membrane</location>
        <topology evidence="1">Multi-pass membrane protein</topology>
    </subcellularLocation>
</comment>
<feature type="transmembrane region" description="Helical" evidence="23">
    <location>
        <begin position="53"/>
        <end position="73"/>
    </location>
</feature>
<evidence type="ECO:0000256" key="2">
    <source>
        <dbReference type="ARBA" id="ARBA00006434"/>
    </source>
</evidence>
<evidence type="ECO:0000256" key="14">
    <source>
        <dbReference type="ARBA" id="ARBA00036099"/>
    </source>
</evidence>
<dbReference type="PANTHER" id="PTHR42985:SF2">
    <property type="entry name" value="SODIUM-DEPENDENT MULTIVITAMIN TRANSPORTER"/>
    <property type="match status" value="1"/>
</dbReference>
<keyword evidence="12" id="KW-0739">Sodium transport</keyword>
<dbReference type="NCBIfam" id="TIGR00813">
    <property type="entry name" value="sss"/>
    <property type="match status" value="1"/>
</dbReference>
<comment type="subunit">
    <text evidence="19">Interacts with PDZD11.</text>
</comment>
<evidence type="ECO:0000256" key="15">
    <source>
        <dbReference type="ARBA" id="ARBA00050243"/>
    </source>
</evidence>
<keyword evidence="9" id="KW-0406">Ion transport</keyword>
<evidence type="ECO:0000256" key="21">
    <source>
        <dbReference type="ARBA" id="ARBA00078601"/>
    </source>
</evidence>
<comment type="catalytic activity">
    <reaction evidence="15">
        <text>(R)-pantothenate(out) + 2 Na(+)(out) = (R)-pantothenate(in) + 2 Na(+)(in)</text>
        <dbReference type="Rhea" id="RHEA:73371"/>
        <dbReference type="ChEBI" id="CHEBI:29032"/>
        <dbReference type="ChEBI" id="CHEBI:29101"/>
    </reaction>
</comment>
<keyword evidence="6" id="KW-0769">Symport</keyword>
<reference evidence="24" key="2">
    <citation type="submission" date="2025-08" db="UniProtKB">
        <authorList>
            <consortium name="Ensembl"/>
        </authorList>
    </citation>
    <scope>IDENTIFICATION</scope>
</reference>
<keyword evidence="7 23" id="KW-1133">Transmembrane helix</keyword>
<keyword evidence="25" id="KW-1185">Reference proteome</keyword>
<evidence type="ECO:0000256" key="7">
    <source>
        <dbReference type="ARBA" id="ARBA00022989"/>
    </source>
</evidence>
<feature type="transmembrane region" description="Helical" evidence="23">
    <location>
        <begin position="193"/>
        <end position="211"/>
    </location>
</feature>
<evidence type="ECO:0000256" key="16">
    <source>
        <dbReference type="ARBA" id="ARBA00050457"/>
    </source>
</evidence>
<evidence type="ECO:0000256" key="6">
    <source>
        <dbReference type="ARBA" id="ARBA00022847"/>
    </source>
</evidence>
<evidence type="ECO:0000256" key="3">
    <source>
        <dbReference type="ARBA" id="ARBA00022448"/>
    </source>
</evidence>
<evidence type="ECO:0000256" key="11">
    <source>
        <dbReference type="ARBA" id="ARBA00023180"/>
    </source>
</evidence>
<comment type="similarity">
    <text evidence="2 22">Belongs to the sodium:solute symporter (SSF) (TC 2.A.21) family.</text>
</comment>
<evidence type="ECO:0000256" key="4">
    <source>
        <dbReference type="ARBA" id="ARBA00022475"/>
    </source>
</evidence>
<dbReference type="Pfam" id="PF00474">
    <property type="entry name" value="SSF"/>
    <property type="match status" value="1"/>
</dbReference>
<evidence type="ECO:0000256" key="13">
    <source>
        <dbReference type="ARBA" id="ARBA00023267"/>
    </source>
</evidence>
<dbReference type="Gene3D" id="1.20.1730.10">
    <property type="entry name" value="Sodium/glucose cotransporter"/>
    <property type="match status" value="1"/>
</dbReference>
<protein>
    <recommendedName>
        <fullName evidence="20">Sodium-dependent multivitamin transporter</fullName>
    </recommendedName>
    <alternativeName>
        <fullName evidence="21">Solute carrier family 5 member 6</fullName>
    </alternativeName>
</protein>
<evidence type="ECO:0000313" key="24">
    <source>
        <dbReference type="Ensembl" id="ENSOMYP00000031134.2"/>
    </source>
</evidence>
<dbReference type="GO" id="GO:0016324">
    <property type="term" value="C:apical plasma membrane"/>
    <property type="evidence" value="ECO:0007669"/>
    <property type="project" value="UniProtKB-SubCell"/>
</dbReference>
<evidence type="ECO:0000256" key="23">
    <source>
        <dbReference type="SAM" id="Phobius"/>
    </source>
</evidence>
<evidence type="ECO:0000256" key="20">
    <source>
        <dbReference type="ARBA" id="ARBA00073170"/>
    </source>
</evidence>
<proteinExistence type="inferred from homology"/>
<comment type="catalytic activity">
    <reaction evidence="16">
        <text>(R)-lipoate(out) + 2 Na(+)(out) = (R)-lipoate(in) + 2 Na(+)(in)</text>
        <dbReference type="Rhea" id="RHEA:73379"/>
        <dbReference type="ChEBI" id="CHEBI:29101"/>
        <dbReference type="ChEBI" id="CHEBI:83088"/>
    </reaction>
</comment>
<dbReference type="GeneTree" id="ENSGT00940000155731"/>
<evidence type="ECO:0000256" key="9">
    <source>
        <dbReference type="ARBA" id="ARBA00023065"/>
    </source>
</evidence>
<feature type="transmembrane region" description="Helical" evidence="23">
    <location>
        <begin position="379"/>
        <end position="399"/>
    </location>
</feature>
<feature type="transmembrane region" description="Helical" evidence="23">
    <location>
        <begin position="336"/>
        <end position="359"/>
    </location>
</feature>
<evidence type="ECO:0000256" key="5">
    <source>
        <dbReference type="ARBA" id="ARBA00022692"/>
    </source>
</evidence>
<keyword evidence="5 23" id="KW-0812">Transmembrane</keyword>
<dbReference type="GO" id="GO:0015887">
    <property type="term" value="P:pantothenate transmembrane transport"/>
    <property type="evidence" value="ECO:0007669"/>
    <property type="project" value="UniProtKB-ARBA"/>
</dbReference>
<evidence type="ECO:0000313" key="25">
    <source>
        <dbReference type="Proteomes" id="UP000694395"/>
    </source>
</evidence>
<dbReference type="GO" id="GO:0098660">
    <property type="term" value="P:inorganic ion transmembrane transport"/>
    <property type="evidence" value="ECO:0007669"/>
    <property type="project" value="UniProtKB-ARBA"/>
</dbReference>
<keyword evidence="8" id="KW-0915">Sodium</keyword>
<feature type="transmembrane region" description="Helical" evidence="23">
    <location>
        <begin position="405"/>
        <end position="430"/>
    </location>
</feature>
<comment type="catalytic activity">
    <reaction evidence="17">
        <text>biotin(out) + 2 Na(+)(out) = biotin(in) + 2 Na(+)(in)</text>
        <dbReference type="Rhea" id="RHEA:73375"/>
        <dbReference type="ChEBI" id="CHEBI:29101"/>
        <dbReference type="ChEBI" id="CHEBI:57586"/>
    </reaction>
</comment>
<dbReference type="GO" id="GO:0015075">
    <property type="term" value="F:monoatomic ion transmembrane transporter activity"/>
    <property type="evidence" value="ECO:0007669"/>
    <property type="project" value="UniProtKB-ARBA"/>
</dbReference>
<dbReference type="GO" id="GO:0090482">
    <property type="term" value="F:vitamin transmembrane transporter activity"/>
    <property type="evidence" value="ECO:0007669"/>
    <property type="project" value="UniProtKB-ARBA"/>
</dbReference>
<sequence>MGDVVQMHFSTPDYVIFALLLVASTCIGLFYALSGGRQRTTQEFLLADRSMSCLPVSLSLLATFQSAVAILGVPSEIYTYGTQYWFLGVSYFLGLLVPAHVFIPVFYRLRLTSAYEYLELRFNKTVRIMGTVTFIFQMVIYMGVVLYAPALALNAVTGFDLWGAVLAMGLVCTLYTTLGGLKAVIWTDVFQTIVMFAGQLAVIIVGAHQAGGMGEVWRKAINGSRIASLDLNPDPTERHTFWTLGVGGVFLMLALYGVNQAQVQRYLSSRTEREAVMSCYVVFPCQQVVLCLGCLMGLVMFARYGEDSPLDKEKTPDMVLYFVMDVFRDLPGLPGLFVACLFSGALSTISSAFNSLATVTMEDLIKPYCPTMTEAKATLLSKGLAFAYGLVCLAMAYTASHMGSVLQAALSIFGMVGGPLLGLFCLGMFFPWANSTGAIVGLVAGLVMAFWIGIGHFVSRMAVPTTLPPIINGTAMPLPSNMTTAESDQVPVCLSRPTGVQALYNLSYLWYSAHNSTTVVIVGLIVSLLTGPMKEKDLTPGTVYPVLGNLLFFLPECYREILCCVTPLPQKKDEDEETATPQPSCRLAHTLQETAL</sequence>
<dbReference type="GO" id="GO:0006814">
    <property type="term" value="P:sodium ion transport"/>
    <property type="evidence" value="ECO:0007669"/>
    <property type="project" value="UniProtKB-KW"/>
</dbReference>
<dbReference type="GO" id="GO:0015293">
    <property type="term" value="F:symporter activity"/>
    <property type="evidence" value="ECO:0007669"/>
    <property type="project" value="UniProtKB-KW"/>
</dbReference>
<dbReference type="InterPro" id="IPR018212">
    <property type="entry name" value="Na/solute_symporter_CS"/>
</dbReference>
<feature type="transmembrane region" description="Helical" evidence="23">
    <location>
        <begin position="14"/>
        <end position="33"/>
    </location>
</feature>
<keyword evidence="11" id="KW-0325">Glycoprotein</keyword>
<keyword evidence="3" id="KW-0813">Transport</keyword>
<keyword evidence="4" id="KW-1003">Cell membrane</keyword>
<dbReference type="PANTHER" id="PTHR42985">
    <property type="entry name" value="SODIUM-COUPLED MONOCARBOXYLATE TRANSPORTER"/>
    <property type="match status" value="1"/>
</dbReference>
<evidence type="ECO:0000256" key="18">
    <source>
        <dbReference type="ARBA" id="ARBA00058802"/>
    </source>
</evidence>
<gene>
    <name evidence="24" type="primary">LOC110522277</name>
</gene>
<dbReference type="AlphaFoldDB" id="A0A8C7Q563"/>
<organism evidence="24 25">
    <name type="scientific">Oncorhynchus mykiss</name>
    <name type="common">Rainbow trout</name>
    <name type="synonym">Salmo gairdneri</name>
    <dbReference type="NCBI Taxonomy" id="8022"/>
    <lineage>
        <taxon>Eukaryota</taxon>
        <taxon>Metazoa</taxon>
        <taxon>Chordata</taxon>
        <taxon>Craniata</taxon>
        <taxon>Vertebrata</taxon>
        <taxon>Euteleostomi</taxon>
        <taxon>Actinopterygii</taxon>
        <taxon>Neopterygii</taxon>
        <taxon>Teleostei</taxon>
        <taxon>Protacanthopterygii</taxon>
        <taxon>Salmoniformes</taxon>
        <taxon>Salmonidae</taxon>
        <taxon>Salmoninae</taxon>
        <taxon>Oncorhynchus</taxon>
    </lineage>
</organism>
<evidence type="ECO:0000256" key="1">
    <source>
        <dbReference type="ARBA" id="ARBA00004424"/>
    </source>
</evidence>
<dbReference type="FunFam" id="1.20.1730.10:FF:000011">
    <property type="entry name" value="sodium-dependent multivitamin transporter isoform X1"/>
    <property type="match status" value="1"/>
</dbReference>
<feature type="transmembrane region" description="Helical" evidence="23">
    <location>
        <begin position="279"/>
        <end position="302"/>
    </location>
</feature>
<feature type="transmembrane region" description="Helical" evidence="23">
    <location>
        <begin position="128"/>
        <end position="149"/>
    </location>
</feature>
<keyword evidence="10 23" id="KW-0472">Membrane</keyword>
<dbReference type="Proteomes" id="UP000694395">
    <property type="component" value="Chromosome 4"/>
</dbReference>
<feature type="transmembrane region" description="Helical" evidence="23">
    <location>
        <begin position="437"/>
        <end position="458"/>
    </location>
</feature>
<evidence type="ECO:0000256" key="17">
    <source>
        <dbReference type="ARBA" id="ARBA00052729"/>
    </source>
</evidence>
<name>A0A8C7Q563_ONCMY</name>
<feature type="transmembrane region" description="Helical" evidence="23">
    <location>
        <begin position="161"/>
        <end position="181"/>
    </location>
</feature>
<evidence type="ECO:0000256" key="12">
    <source>
        <dbReference type="ARBA" id="ARBA00023201"/>
    </source>
</evidence>
<evidence type="ECO:0000256" key="8">
    <source>
        <dbReference type="ARBA" id="ARBA00023053"/>
    </source>
</evidence>
<dbReference type="InterPro" id="IPR038377">
    <property type="entry name" value="Na/Glc_symporter_sf"/>
</dbReference>
<evidence type="ECO:0000256" key="10">
    <source>
        <dbReference type="ARBA" id="ARBA00023136"/>
    </source>
</evidence>
<dbReference type="PROSITE" id="PS00456">
    <property type="entry name" value="NA_SOLUT_SYMP_1"/>
    <property type="match status" value="1"/>
</dbReference>
<dbReference type="InterPro" id="IPR001734">
    <property type="entry name" value="Na/solute_symporter"/>
</dbReference>
<evidence type="ECO:0000256" key="19">
    <source>
        <dbReference type="ARBA" id="ARBA00061728"/>
    </source>
</evidence>
<feature type="transmembrane region" description="Helical" evidence="23">
    <location>
        <begin position="239"/>
        <end position="258"/>
    </location>
</feature>
<comment type="catalytic activity">
    <reaction evidence="14">
        <text>iodide(out) + 2 Na(+)(out) = iodide(in) + 2 Na(+)(in)</text>
        <dbReference type="Rhea" id="RHEA:71207"/>
        <dbReference type="ChEBI" id="CHEBI:16382"/>
        <dbReference type="ChEBI" id="CHEBI:29101"/>
    </reaction>
</comment>
<dbReference type="PROSITE" id="PS50283">
    <property type="entry name" value="NA_SOLUT_SYMP_3"/>
    <property type="match status" value="1"/>
</dbReference>
<accession>A0A8C7Q563</accession>
<comment type="function">
    <text evidence="18">Sodium-dependent multivitamin transporter that mediates the electrogenic transport of pantothenate, biotin, lipoate and iodide. Functions as a Na(+)-coupled substrate symporter where the stoichiometry of Na(+):substrate is 2:1, creating an electrochemical Na(+) gradient used as driving force for substrate uptake. Required for biotin and pantothenate uptake in the intestine across the brush border membrane. Plays a role in the maintenance of intestinal mucosa integrity, by providing the gut mucosa with biotin. Contributes to the luminal uptake of biotin and pantothenate into the brain across the blood-brain barrier.</text>
</comment>
<keyword evidence="13" id="KW-0092">Biotin</keyword>
<dbReference type="InterPro" id="IPR051163">
    <property type="entry name" value="Sodium:Solute_Symporter_SSF"/>
</dbReference>
<reference evidence="24" key="3">
    <citation type="submission" date="2025-09" db="UniProtKB">
        <authorList>
            <consortium name="Ensembl"/>
        </authorList>
    </citation>
    <scope>IDENTIFICATION</scope>
</reference>
<feature type="transmembrane region" description="Helical" evidence="23">
    <location>
        <begin position="508"/>
        <end position="529"/>
    </location>
</feature>